<accession>A0A2T4PUQ0</accession>
<dbReference type="Proteomes" id="UP000241209">
    <property type="component" value="Unassembled WGS sequence"/>
</dbReference>
<evidence type="ECO:0000313" key="2">
    <source>
        <dbReference type="Proteomes" id="UP000241209"/>
    </source>
</evidence>
<dbReference type="RefSeq" id="WP_107556811.1">
    <property type="nucleotide sequence ID" value="NZ_CAURAE010000013.1"/>
</dbReference>
<proteinExistence type="predicted"/>
<gene>
    <name evidence="1" type="ORF">BU072_04320</name>
</gene>
<protein>
    <recommendedName>
        <fullName evidence="3">Asparagine synthetase domain-containing protein</fullName>
    </recommendedName>
</protein>
<comment type="caution">
    <text evidence="1">The sequence shown here is derived from an EMBL/GenBank/DDBJ whole genome shotgun (WGS) entry which is preliminary data.</text>
</comment>
<evidence type="ECO:0008006" key="3">
    <source>
        <dbReference type="Google" id="ProtNLM"/>
    </source>
</evidence>
<organism evidence="1 2">
    <name type="scientific">Mammaliicoccus vitulinus</name>
    <dbReference type="NCBI Taxonomy" id="71237"/>
    <lineage>
        <taxon>Bacteria</taxon>
        <taxon>Bacillati</taxon>
        <taxon>Bacillota</taxon>
        <taxon>Bacilli</taxon>
        <taxon>Bacillales</taxon>
        <taxon>Staphylococcaceae</taxon>
        <taxon>Mammaliicoccus</taxon>
    </lineage>
</organism>
<name>A0A2T4PUQ0_9STAP</name>
<dbReference type="EMBL" id="PZFK01000007">
    <property type="protein sequence ID" value="PTI30127.1"/>
    <property type="molecule type" value="Genomic_DNA"/>
</dbReference>
<sequence length="609" mass="72046">MNHVLTKFHKAYMVYPNQFSVNHEYYQKNIEFHDYKVYFSDDLDDYQDSMSGTKVVLLGHLVHTKNSELNYHEIFSQLLSHEIDSYEFLEEMSFYNGRYALFLECDEQLYFYNDATSFLSLYYHADLPVYASHSELLKQLIEQLYNIDCEQIAYKSNGFLDHSKYKNIYKFNANTRLNMTQQKIKRIYPIKSYEEKSAEDVYSLIDNEIKESVKYLFGLDKKVLCSVTAGHDSKVSLSYIKDHTDRVNFFTYTKNIEELENNAVAQIYRIDELIAQKLASNLNLKHTLFNMDNLPIKPKLNEDYDLYETSHSIKLINYYSENNDFKNVIHLKSTIFELAKGIIPKNIQNRDSFFPYKSAIKKWAKDFPIDDELVTKYLSDFIVRNDLNKTIQSGYHPFEILYYESRMNGWHSGIIQESDGYLDVFSLINTRHILFELLNINDSDKQDQQLHKLIVQNNWPILNYFQVNNSDTLEDKVIHLKEQLDERISNLENIVIESKDFYQYIKLNETRFRALSNEFSKVDKKQLVLTNKSNNIRKIEIKTFYNNTNGRGIIYFDVENDTIDLVDLSLNGYDLTFSPQETKIISVYASKNFEKSSWINASEFEIIEK</sequence>
<dbReference type="SUPFAM" id="SSF52402">
    <property type="entry name" value="Adenine nucleotide alpha hydrolases-like"/>
    <property type="match status" value="1"/>
</dbReference>
<evidence type="ECO:0000313" key="1">
    <source>
        <dbReference type="EMBL" id="PTI30127.1"/>
    </source>
</evidence>
<dbReference type="STRING" id="1167632.GCA_000286335_00562"/>
<dbReference type="AlphaFoldDB" id="A0A2T4PUQ0"/>
<reference evidence="1 2" key="1">
    <citation type="journal article" date="2016" name="Front. Microbiol.">
        <title>Comprehensive Phylogenetic Analysis of Bovine Non-aureus Staphylococci Species Based on Whole-Genome Sequencing.</title>
        <authorList>
            <person name="Naushad S."/>
            <person name="Barkema H.W."/>
            <person name="Luby C."/>
            <person name="Condas L.A."/>
            <person name="Nobrega D.B."/>
            <person name="Carson D.A."/>
            <person name="De Buck J."/>
        </authorList>
    </citation>
    <scope>NUCLEOTIDE SEQUENCE [LARGE SCALE GENOMIC DNA]</scope>
    <source>
        <strain evidence="1 2">SNUC 2204</strain>
    </source>
</reference>